<reference evidence="2" key="1">
    <citation type="journal article" date="2023" name="Nat. Plants">
        <title>Single-cell RNA sequencing provides a high-resolution roadmap for understanding the multicellular compartmentation of specialized metabolism.</title>
        <authorList>
            <person name="Sun S."/>
            <person name="Shen X."/>
            <person name="Li Y."/>
            <person name="Li Y."/>
            <person name="Wang S."/>
            <person name="Li R."/>
            <person name="Zhang H."/>
            <person name="Shen G."/>
            <person name="Guo B."/>
            <person name="Wei J."/>
            <person name="Xu J."/>
            <person name="St-Pierre B."/>
            <person name="Chen S."/>
            <person name="Sun C."/>
        </authorList>
    </citation>
    <scope>NUCLEOTIDE SEQUENCE [LARGE SCALE GENOMIC DNA]</scope>
</reference>
<proteinExistence type="predicted"/>
<dbReference type="Proteomes" id="UP001060085">
    <property type="component" value="Linkage Group LG08"/>
</dbReference>
<name>A0ACB9ZQI0_CATRO</name>
<dbReference type="EMBL" id="CM044708">
    <property type="protein sequence ID" value="KAI5648467.1"/>
    <property type="molecule type" value="Genomic_DNA"/>
</dbReference>
<gene>
    <name evidence="1" type="ORF">M9H77_34472</name>
</gene>
<organism evidence="1 2">
    <name type="scientific">Catharanthus roseus</name>
    <name type="common">Madagascar periwinkle</name>
    <name type="synonym">Vinca rosea</name>
    <dbReference type="NCBI Taxonomy" id="4058"/>
    <lineage>
        <taxon>Eukaryota</taxon>
        <taxon>Viridiplantae</taxon>
        <taxon>Streptophyta</taxon>
        <taxon>Embryophyta</taxon>
        <taxon>Tracheophyta</taxon>
        <taxon>Spermatophyta</taxon>
        <taxon>Magnoliopsida</taxon>
        <taxon>eudicotyledons</taxon>
        <taxon>Gunneridae</taxon>
        <taxon>Pentapetalae</taxon>
        <taxon>asterids</taxon>
        <taxon>lamiids</taxon>
        <taxon>Gentianales</taxon>
        <taxon>Apocynaceae</taxon>
        <taxon>Rauvolfioideae</taxon>
        <taxon>Vinceae</taxon>
        <taxon>Catharanthinae</taxon>
        <taxon>Catharanthus</taxon>
    </lineage>
</organism>
<keyword evidence="2" id="KW-1185">Reference proteome</keyword>
<sequence length="250" mass="28151">MYRRCALRVRGLSSEFVNGKFYDMLKSVVTPLYEGYARSSQLSATAELLNIKSENNYMTSRGRKTRQLDSASTSTSVGSEPSLRRPQRTGSRDEAARVLASIWRVFAHSLSRKLQRSFTKSFMFIEKGTRRRTSSSMSDLTNKFCKLKEQKEHKCRTTGLNEGLKKGHTYGFDAAKSARLCAQSQHDTVGGRPFLGGYEEYMAAISRQMPSLEPPPKRRMPDREVDEMSGHGSHDGEDEGTEDEEIPPSS</sequence>
<evidence type="ECO:0000313" key="1">
    <source>
        <dbReference type="EMBL" id="KAI5648467.1"/>
    </source>
</evidence>
<comment type="caution">
    <text evidence="1">The sequence shown here is derived from an EMBL/GenBank/DDBJ whole genome shotgun (WGS) entry which is preliminary data.</text>
</comment>
<accession>A0ACB9ZQI0</accession>
<evidence type="ECO:0000313" key="2">
    <source>
        <dbReference type="Proteomes" id="UP001060085"/>
    </source>
</evidence>
<protein>
    <submittedName>
        <fullName evidence="1">Uncharacterized protein</fullName>
    </submittedName>
</protein>